<accession>A0A291B6Y7</accession>
<name>A0A291B6Y7_9GAMM</name>
<evidence type="ECO:0000313" key="1">
    <source>
        <dbReference type="EMBL" id="ATF08762.1"/>
    </source>
</evidence>
<evidence type="ECO:0008006" key="3">
    <source>
        <dbReference type="Google" id="ProtNLM"/>
    </source>
</evidence>
<protein>
    <recommendedName>
        <fullName evidence="3">Mobile element protein</fullName>
    </recommendedName>
</protein>
<dbReference type="Proteomes" id="UP000218160">
    <property type="component" value="Chromosome 1"/>
</dbReference>
<keyword evidence="2" id="KW-1185">Reference proteome</keyword>
<sequence length="42" mass="4804">MVNVVFKTKNKGTIQHLVLILRKQKSSVRANSSQKYSTDAKR</sequence>
<reference evidence="2" key="1">
    <citation type="submission" date="2017-04" db="EMBL/GenBank/DDBJ databases">
        <title>Genome evolution of the luminous symbionts of deep sea anglerfish.</title>
        <authorList>
            <person name="Hendry T.A."/>
        </authorList>
    </citation>
    <scope>NUCLEOTIDE SEQUENCE [LARGE SCALE GENOMIC DNA]</scope>
</reference>
<gene>
    <name evidence="1" type="ORF">BTN50_0222</name>
</gene>
<dbReference type="EMBL" id="CP020660">
    <property type="protein sequence ID" value="ATF08762.1"/>
    <property type="molecule type" value="Genomic_DNA"/>
</dbReference>
<evidence type="ECO:0000313" key="2">
    <source>
        <dbReference type="Proteomes" id="UP000218160"/>
    </source>
</evidence>
<dbReference type="KEGG" id="elux:BTN50_0222"/>
<dbReference type="AlphaFoldDB" id="A0A291B6Y7"/>
<organism evidence="1 2">
    <name type="scientific">Candidatus Enterovibrio altilux</name>
    <dbReference type="NCBI Taxonomy" id="1927128"/>
    <lineage>
        <taxon>Bacteria</taxon>
        <taxon>Pseudomonadati</taxon>
        <taxon>Pseudomonadota</taxon>
        <taxon>Gammaproteobacteria</taxon>
        <taxon>Vibrionales</taxon>
        <taxon>Vibrionaceae</taxon>
        <taxon>Enterovibrio</taxon>
    </lineage>
</organism>
<proteinExistence type="predicted"/>